<dbReference type="AlphaFoldDB" id="A0AA48LY65"/>
<proteinExistence type="predicted"/>
<name>A0AA48LY65_9ZZZZ</name>
<protein>
    <submittedName>
        <fullName evidence="1">Uncharacterized protein</fullName>
    </submittedName>
</protein>
<evidence type="ECO:0000313" key="1">
    <source>
        <dbReference type="EMBL" id="CAJ0860374.1"/>
    </source>
</evidence>
<sequence>MLGTHHVTGTHARLNELAAWFEAEHGVALGLLIIDAELSYIEFHAFQRQGRAVLVVCAEAPADAAGVVLEVGKSRVTAAKTASGEPWAREFDLEAVTVDGTEVRVIKPGKAVSPAPAWRAAAPAVIIAPLAKKPEPKITSKVVVIRARGELSQAMRARWAEQDFVIVENSDDALPKPGEIKDGERRLIQVDGIDQNHVDLLSVANRLRWKAIERGVSNDVVILPAA</sequence>
<dbReference type="EMBL" id="OY288114">
    <property type="protein sequence ID" value="CAJ0860374.1"/>
    <property type="molecule type" value="Genomic_DNA"/>
</dbReference>
<reference evidence="1" key="1">
    <citation type="submission" date="2023-07" db="EMBL/GenBank/DDBJ databases">
        <authorList>
            <person name="Pelsma A.J. K."/>
        </authorList>
    </citation>
    <scope>NUCLEOTIDE SEQUENCE</scope>
</reference>
<gene>
    <name evidence="1" type="ORF">AMST5_01296</name>
</gene>
<organism evidence="1">
    <name type="scientific">freshwater sediment metagenome</name>
    <dbReference type="NCBI Taxonomy" id="556182"/>
    <lineage>
        <taxon>unclassified sequences</taxon>
        <taxon>metagenomes</taxon>
        <taxon>ecological metagenomes</taxon>
    </lineage>
</organism>
<accession>A0AA48LY65</accession>